<gene>
    <name evidence="3" type="ORF">CFK40_13555</name>
</gene>
<proteinExistence type="predicted"/>
<feature type="compositionally biased region" description="Basic and acidic residues" evidence="1">
    <location>
        <begin position="138"/>
        <end position="154"/>
    </location>
</feature>
<dbReference type="KEGG" id="vne:CFK40_13555"/>
<keyword evidence="4" id="KW-1185">Reference proteome</keyword>
<reference evidence="3 4" key="1">
    <citation type="journal article" date="2003" name="Int. J. Syst. Evol. Microbiol.">
        <title>Virgibacillus carmonensis sp. nov., Virgibacillus necropolis sp. nov. and Virgibacillus picturae sp. nov., three novel species isolated from deteriorated mural paintings, transfer of the species of the genus salibacillus to Virgibacillus, as Virgibacillus marismortui comb. nov. and Virgibacillus salexigens comb. nov., and emended description of the genus Virgibacillus.</title>
        <authorList>
            <person name="Heyrman J."/>
            <person name="Logan N.A."/>
            <person name="Busse H.J."/>
            <person name="Balcaen A."/>
            <person name="Lebbe L."/>
            <person name="Rodriguez-Diaz M."/>
            <person name="Swings J."/>
            <person name="De Vos P."/>
        </authorList>
    </citation>
    <scope>NUCLEOTIDE SEQUENCE [LARGE SCALE GENOMIC DNA]</scope>
    <source>
        <strain evidence="3 4">LMG 19488</strain>
    </source>
</reference>
<evidence type="ECO:0000256" key="1">
    <source>
        <dbReference type="SAM" id="MobiDB-lite"/>
    </source>
</evidence>
<feature type="transmembrane region" description="Helical" evidence="2">
    <location>
        <begin position="32"/>
        <end position="52"/>
    </location>
</feature>
<dbReference type="OrthoDB" id="2111682at2"/>
<protein>
    <recommendedName>
        <fullName evidence="5">DUF2512 domain-containing protein</fullName>
    </recommendedName>
</protein>
<evidence type="ECO:0000313" key="4">
    <source>
        <dbReference type="Proteomes" id="UP000204391"/>
    </source>
</evidence>
<dbReference type="EMBL" id="CP022437">
    <property type="protein sequence ID" value="ASN05969.1"/>
    <property type="molecule type" value="Genomic_DNA"/>
</dbReference>
<dbReference type="Proteomes" id="UP000204391">
    <property type="component" value="Chromosome"/>
</dbReference>
<feature type="transmembrane region" description="Helical" evidence="2">
    <location>
        <begin position="7"/>
        <end position="26"/>
    </location>
</feature>
<keyword evidence="2" id="KW-0812">Transmembrane</keyword>
<evidence type="ECO:0000256" key="2">
    <source>
        <dbReference type="SAM" id="Phobius"/>
    </source>
</evidence>
<dbReference type="RefSeq" id="WP_089532816.1">
    <property type="nucleotide sequence ID" value="NZ_CP022437.1"/>
</dbReference>
<accession>A0A221MEH6</accession>
<keyword evidence="2" id="KW-0472">Membrane</keyword>
<sequence length="154" mass="17445">MKHMKALGIKFIFTAIVVYSIFGIFYNASLGRLFWISVLVTGVAYIIGDLFVLPRFGYIIASIADLGLAFLSLWILGTLIIDITMPIVIASLFAAVFMALCESLFHVYMREQVFHTVPEGEKTPYSSDRLQTEFAEETNEHSVDEKKKENDKHK</sequence>
<evidence type="ECO:0000313" key="3">
    <source>
        <dbReference type="EMBL" id="ASN05969.1"/>
    </source>
</evidence>
<dbReference type="AlphaFoldDB" id="A0A221MEH6"/>
<evidence type="ECO:0008006" key="5">
    <source>
        <dbReference type="Google" id="ProtNLM"/>
    </source>
</evidence>
<keyword evidence="2" id="KW-1133">Transmembrane helix</keyword>
<dbReference type="Pfam" id="PF10710">
    <property type="entry name" value="DUF2512"/>
    <property type="match status" value="1"/>
</dbReference>
<organism evidence="3 4">
    <name type="scientific">Virgibacillus necropolis</name>
    <dbReference type="NCBI Taxonomy" id="163877"/>
    <lineage>
        <taxon>Bacteria</taxon>
        <taxon>Bacillati</taxon>
        <taxon>Bacillota</taxon>
        <taxon>Bacilli</taxon>
        <taxon>Bacillales</taxon>
        <taxon>Bacillaceae</taxon>
        <taxon>Virgibacillus</taxon>
    </lineage>
</organism>
<feature type="transmembrane region" description="Helical" evidence="2">
    <location>
        <begin position="59"/>
        <end position="81"/>
    </location>
</feature>
<feature type="region of interest" description="Disordered" evidence="1">
    <location>
        <begin position="120"/>
        <end position="154"/>
    </location>
</feature>
<name>A0A221MEH6_9BACI</name>
<dbReference type="InterPro" id="IPR019649">
    <property type="entry name" value="DUF2512"/>
</dbReference>
<feature type="transmembrane region" description="Helical" evidence="2">
    <location>
        <begin position="87"/>
        <end position="108"/>
    </location>
</feature>